<keyword evidence="2" id="KW-1133">Transmembrane helix</keyword>
<feature type="transmembrane region" description="Helical" evidence="2">
    <location>
        <begin position="521"/>
        <end position="541"/>
    </location>
</feature>
<gene>
    <name evidence="3" type="ORF">QBC42DRAFT_173332</name>
</gene>
<feature type="transmembrane region" description="Helical" evidence="2">
    <location>
        <begin position="99"/>
        <end position="124"/>
    </location>
</feature>
<feature type="transmembrane region" description="Helical" evidence="2">
    <location>
        <begin position="42"/>
        <end position="64"/>
    </location>
</feature>
<evidence type="ECO:0000313" key="4">
    <source>
        <dbReference type="Proteomes" id="UP001321749"/>
    </source>
</evidence>
<evidence type="ECO:0000313" key="3">
    <source>
        <dbReference type="EMBL" id="KAK4463551.1"/>
    </source>
</evidence>
<dbReference type="AlphaFoldDB" id="A0AAV9HWS1"/>
<dbReference type="Proteomes" id="UP001321749">
    <property type="component" value="Unassembled WGS sequence"/>
</dbReference>
<feature type="region of interest" description="Disordered" evidence="1">
    <location>
        <begin position="621"/>
        <end position="647"/>
    </location>
</feature>
<comment type="caution">
    <text evidence="3">The sequence shown here is derived from an EMBL/GenBank/DDBJ whole genome shotgun (WGS) entry which is preliminary data.</text>
</comment>
<protein>
    <submittedName>
        <fullName evidence="3">Uncharacterized protein</fullName>
    </submittedName>
</protein>
<evidence type="ECO:0000256" key="1">
    <source>
        <dbReference type="SAM" id="MobiDB-lite"/>
    </source>
</evidence>
<organism evidence="3 4">
    <name type="scientific">Cladorrhinum samala</name>
    <dbReference type="NCBI Taxonomy" id="585594"/>
    <lineage>
        <taxon>Eukaryota</taxon>
        <taxon>Fungi</taxon>
        <taxon>Dikarya</taxon>
        <taxon>Ascomycota</taxon>
        <taxon>Pezizomycotina</taxon>
        <taxon>Sordariomycetes</taxon>
        <taxon>Sordariomycetidae</taxon>
        <taxon>Sordariales</taxon>
        <taxon>Podosporaceae</taxon>
        <taxon>Cladorrhinum</taxon>
    </lineage>
</organism>
<evidence type="ECO:0000256" key="2">
    <source>
        <dbReference type="SAM" id="Phobius"/>
    </source>
</evidence>
<accession>A0AAV9HWS1</accession>
<reference evidence="3" key="2">
    <citation type="submission" date="2023-06" db="EMBL/GenBank/DDBJ databases">
        <authorList>
            <consortium name="Lawrence Berkeley National Laboratory"/>
            <person name="Mondo S.J."/>
            <person name="Hensen N."/>
            <person name="Bonometti L."/>
            <person name="Westerberg I."/>
            <person name="Brannstrom I.O."/>
            <person name="Guillou S."/>
            <person name="Cros-Aarteil S."/>
            <person name="Calhoun S."/>
            <person name="Haridas S."/>
            <person name="Kuo A."/>
            <person name="Pangilinan J."/>
            <person name="Riley R."/>
            <person name="Labutti K."/>
            <person name="Andreopoulos B."/>
            <person name="Lipzen A."/>
            <person name="Chen C."/>
            <person name="Yanf M."/>
            <person name="Daum C."/>
            <person name="Ng V."/>
            <person name="Clum A."/>
            <person name="Steindorff A."/>
            <person name="Ohm R."/>
            <person name="Martin F."/>
            <person name="Silar P."/>
            <person name="Natvig D."/>
            <person name="Lalanne C."/>
            <person name="Gautier V."/>
            <person name="Ament-Velasquez S.L."/>
            <person name="Kruys A."/>
            <person name="Hutchinson M.I."/>
            <person name="Powell A.J."/>
            <person name="Barry K."/>
            <person name="Miller A.N."/>
            <person name="Grigoriev I.V."/>
            <person name="Debuchy R."/>
            <person name="Gladieux P."/>
            <person name="Thoren M.H."/>
            <person name="Johannesson H."/>
        </authorList>
    </citation>
    <scope>NUCLEOTIDE SEQUENCE</scope>
    <source>
        <strain evidence="3">PSN324</strain>
    </source>
</reference>
<sequence>MEQPRPSTPRQMRRLASDHNFVLGAQARAPRLGLWPFVATNLSLPAALCAGIICTIVVVAYTAITSQQVLECPQWAVGCRMVDRWTAENLGTIQGIITLIYLIGMAALGYAALIFCQAAIWPLAHKQWFTLKGFDGYLSTTRGSLMSVPSAITSVKSLAAGGVLIAALTVILLPVAGPPLVGHAFTPAWQEVQLRSNYTPGGGISEVYAQTNPPTSVIVQALANYDLWATDPASEPLSMYRDWYINRQTLSQRGNFSAHAVKLETSVSCTPYDIQQFTRDNRFWNGFKTNMSRTNSDSPGDKVSGSEVWFRPQPQLTLWANDFDFVSPTTTRTTLIFAAINGTIEGGKSTPLQFRNLTSVSAVACDIKISALDSVLNIGNASAATGSESSLLPTLSSISTLALPTTNSSLNDLLLWFTVSPLLSGSSIDGAQPMFLNSSSSSHLPLPFTSTLPRVSADQNTYTIPGLESFIHLSIGALAQSTSSSSSSPSVPGSDEPSSTPAATIIITTTYRTKKLSTPRAYLLLIPPLLVIAIAASLAVWNSAAHRELGIPVMRLASTGELVKSTQTAYLRELASTDAAKTYLPNELAGVRVRYGVDKRGIVGLGAPNQAEGFVAPQNKAEGGMGVAAGPPRSLRESESQPVVGGV</sequence>
<name>A0AAV9HWS1_9PEZI</name>
<dbReference type="EMBL" id="MU864958">
    <property type="protein sequence ID" value="KAK4463551.1"/>
    <property type="molecule type" value="Genomic_DNA"/>
</dbReference>
<reference evidence="3" key="1">
    <citation type="journal article" date="2023" name="Mol. Phylogenet. Evol.">
        <title>Genome-scale phylogeny and comparative genomics of the fungal order Sordariales.</title>
        <authorList>
            <person name="Hensen N."/>
            <person name="Bonometti L."/>
            <person name="Westerberg I."/>
            <person name="Brannstrom I.O."/>
            <person name="Guillou S."/>
            <person name="Cros-Aarteil S."/>
            <person name="Calhoun S."/>
            <person name="Haridas S."/>
            <person name="Kuo A."/>
            <person name="Mondo S."/>
            <person name="Pangilinan J."/>
            <person name="Riley R."/>
            <person name="LaButti K."/>
            <person name="Andreopoulos B."/>
            <person name="Lipzen A."/>
            <person name="Chen C."/>
            <person name="Yan M."/>
            <person name="Daum C."/>
            <person name="Ng V."/>
            <person name="Clum A."/>
            <person name="Steindorff A."/>
            <person name="Ohm R.A."/>
            <person name="Martin F."/>
            <person name="Silar P."/>
            <person name="Natvig D.O."/>
            <person name="Lalanne C."/>
            <person name="Gautier V."/>
            <person name="Ament-Velasquez S.L."/>
            <person name="Kruys A."/>
            <person name="Hutchinson M.I."/>
            <person name="Powell A.J."/>
            <person name="Barry K."/>
            <person name="Miller A.N."/>
            <person name="Grigoriev I.V."/>
            <person name="Debuchy R."/>
            <person name="Gladieux P."/>
            <person name="Hiltunen Thoren M."/>
            <person name="Johannesson H."/>
        </authorList>
    </citation>
    <scope>NUCLEOTIDE SEQUENCE</scope>
    <source>
        <strain evidence="3">PSN324</strain>
    </source>
</reference>
<keyword evidence="2" id="KW-0812">Transmembrane</keyword>
<proteinExistence type="predicted"/>
<feature type="transmembrane region" description="Helical" evidence="2">
    <location>
        <begin position="158"/>
        <end position="176"/>
    </location>
</feature>
<keyword evidence="4" id="KW-1185">Reference proteome</keyword>
<keyword evidence="2" id="KW-0472">Membrane</keyword>